<organism evidence="2 3">
    <name type="scientific">Microthlaspi erraticum</name>
    <dbReference type="NCBI Taxonomy" id="1685480"/>
    <lineage>
        <taxon>Eukaryota</taxon>
        <taxon>Viridiplantae</taxon>
        <taxon>Streptophyta</taxon>
        <taxon>Embryophyta</taxon>
        <taxon>Tracheophyta</taxon>
        <taxon>Spermatophyta</taxon>
        <taxon>Magnoliopsida</taxon>
        <taxon>eudicotyledons</taxon>
        <taxon>Gunneridae</taxon>
        <taxon>Pentapetalae</taxon>
        <taxon>rosids</taxon>
        <taxon>malvids</taxon>
        <taxon>Brassicales</taxon>
        <taxon>Brassicaceae</taxon>
        <taxon>Coluteocarpeae</taxon>
        <taxon>Microthlaspi</taxon>
    </lineage>
</organism>
<dbReference type="EMBL" id="CACVBM020001190">
    <property type="protein sequence ID" value="CAA7038267.1"/>
    <property type="molecule type" value="Genomic_DNA"/>
</dbReference>
<gene>
    <name evidence="2" type="ORF">MERR_LOCUS25502</name>
</gene>
<proteinExistence type="predicted"/>
<dbReference type="Proteomes" id="UP000467841">
    <property type="component" value="Unassembled WGS sequence"/>
</dbReference>
<comment type="caution">
    <text evidence="2">The sequence shown here is derived from an EMBL/GenBank/DDBJ whole genome shotgun (WGS) entry which is preliminary data.</text>
</comment>
<sequence length="295" mass="33789">MKQQEVKQAVKIWGNTNNLMNRNEMQKVNKAVEQQLDQGLESSWNRVPSSIEFRVELKPPFLEQEILELLVDLFQRFPSLPCGESPMDIQARLDRVEAWPVELRNSTGWSSRWSSWSSRWLPPSSFAYPVELRPCAKSSFAPHVPYAPNAPKDLFQRTKHAYYINNLGVGVFMSKRHGSYKEATCQFLASLTFDLCKEGQHTPDGSDESITFWASGQRHYLSLQEIDRAYYLGLGNRYGLVVDKDEMRALWEVIASGDYQSSTAKSAHIRSPPIRYLHKCLANALYPRVITGNIN</sequence>
<name>A0A6D2JBD6_9BRAS</name>
<accession>A0A6D2JBD6</accession>
<reference evidence="2" key="1">
    <citation type="submission" date="2020-01" db="EMBL/GenBank/DDBJ databases">
        <authorList>
            <person name="Mishra B."/>
        </authorList>
    </citation>
    <scope>NUCLEOTIDE SEQUENCE [LARGE SCALE GENOMIC DNA]</scope>
</reference>
<evidence type="ECO:0000313" key="2">
    <source>
        <dbReference type="EMBL" id="CAA7038267.1"/>
    </source>
</evidence>
<feature type="domain" description="Arabidopsis retrotransposon Orf1 C-terminal" evidence="1">
    <location>
        <begin position="163"/>
        <end position="294"/>
    </location>
</feature>
<keyword evidence="3" id="KW-1185">Reference proteome</keyword>
<dbReference type="AlphaFoldDB" id="A0A6D2JBD6"/>
<dbReference type="Pfam" id="PF03078">
    <property type="entry name" value="ATHILA"/>
    <property type="match status" value="1"/>
</dbReference>
<dbReference type="InterPro" id="IPR004312">
    <property type="entry name" value="ATHILA_Orf1_C"/>
</dbReference>
<evidence type="ECO:0000259" key="1">
    <source>
        <dbReference type="Pfam" id="PF03078"/>
    </source>
</evidence>
<evidence type="ECO:0000313" key="3">
    <source>
        <dbReference type="Proteomes" id="UP000467841"/>
    </source>
</evidence>
<dbReference type="OrthoDB" id="1750933at2759"/>
<protein>
    <recommendedName>
        <fullName evidence="1">Arabidopsis retrotransposon Orf1 C-terminal domain-containing protein</fullName>
    </recommendedName>
</protein>